<evidence type="ECO:0000313" key="2">
    <source>
        <dbReference type="Proteomes" id="UP000559256"/>
    </source>
</evidence>
<dbReference type="EMBL" id="JAACJM010000024">
    <property type="protein sequence ID" value="KAF5366276.1"/>
    <property type="molecule type" value="Genomic_DNA"/>
</dbReference>
<keyword evidence="2" id="KW-1185">Reference proteome</keyword>
<dbReference type="AlphaFoldDB" id="A0A8H5LR23"/>
<comment type="caution">
    <text evidence="1">The sequence shown here is derived from an EMBL/GenBank/DDBJ whole genome shotgun (WGS) entry which is preliminary data.</text>
</comment>
<accession>A0A8H5LR23</accession>
<sequence length="369" mass="41026">MSDTRITPENAQQLVQKAFPDVPHSHVDITEIPTKGSFCYSQTIRTYILSLSTSPDSPSSHITFLTICTSEDSNSPYPPNTLPVFAHLISLIRSQTPVPLSPPVLDTSLTVLPHPYLLSPPEEIQLSSIITLSSARQQKLLSPEQEAVVDFGLGQLLAQLHSQVQNDWFGRALGPDTTPAEPSYSWQETFTSLLESLLSHLQSPSFSQAIQSQIPFNELRLYLGRAIAFYLFDDVEVPSLVWFTGSEDDIYIFKPTASTNPSDLPTIAAFLPSLTHAIWGDPLLETFFLPSKGKGGELPSAVMEGYREGGGEILQAFPRQKTKRLWYNVFLALLVLIERSAFDEEDERRGWALETLKDSALQLKDAPCY</sequence>
<evidence type="ECO:0000313" key="1">
    <source>
        <dbReference type="EMBL" id="KAF5366276.1"/>
    </source>
</evidence>
<proteinExistence type="predicted"/>
<reference evidence="1 2" key="1">
    <citation type="journal article" date="2020" name="ISME J.">
        <title>Uncovering the hidden diversity of litter-decomposition mechanisms in mushroom-forming fungi.</title>
        <authorList>
            <person name="Floudas D."/>
            <person name="Bentzer J."/>
            <person name="Ahren D."/>
            <person name="Johansson T."/>
            <person name="Persson P."/>
            <person name="Tunlid A."/>
        </authorList>
    </citation>
    <scope>NUCLEOTIDE SEQUENCE [LARGE SCALE GENOMIC DNA]</scope>
    <source>
        <strain evidence="1 2">CBS 291.85</strain>
    </source>
</reference>
<dbReference type="Proteomes" id="UP000559256">
    <property type="component" value="Unassembled WGS sequence"/>
</dbReference>
<dbReference type="OrthoDB" id="5210591at2759"/>
<name>A0A8H5LR23_9AGAR</name>
<protein>
    <submittedName>
        <fullName evidence="1">Uncharacterized protein</fullName>
    </submittedName>
</protein>
<gene>
    <name evidence="1" type="ORF">D9758_005664</name>
</gene>
<organism evidence="1 2">
    <name type="scientific">Tetrapyrgos nigripes</name>
    <dbReference type="NCBI Taxonomy" id="182062"/>
    <lineage>
        <taxon>Eukaryota</taxon>
        <taxon>Fungi</taxon>
        <taxon>Dikarya</taxon>
        <taxon>Basidiomycota</taxon>
        <taxon>Agaricomycotina</taxon>
        <taxon>Agaricomycetes</taxon>
        <taxon>Agaricomycetidae</taxon>
        <taxon>Agaricales</taxon>
        <taxon>Marasmiineae</taxon>
        <taxon>Marasmiaceae</taxon>
        <taxon>Tetrapyrgos</taxon>
    </lineage>
</organism>